<dbReference type="EMBL" id="BLWD01000001">
    <property type="protein sequence ID" value="GFN07291.1"/>
    <property type="molecule type" value="Genomic_DNA"/>
</dbReference>
<protein>
    <submittedName>
        <fullName evidence="2">Uncharacterized protein</fullName>
    </submittedName>
</protein>
<evidence type="ECO:0000256" key="1">
    <source>
        <dbReference type="SAM" id="Phobius"/>
    </source>
</evidence>
<organism evidence="2 3">
    <name type="scientific">Streptomyces microflavus</name>
    <name type="common">Streptomyces lipmanii</name>
    <dbReference type="NCBI Taxonomy" id="1919"/>
    <lineage>
        <taxon>Bacteria</taxon>
        <taxon>Bacillati</taxon>
        <taxon>Actinomycetota</taxon>
        <taxon>Actinomycetes</taxon>
        <taxon>Kitasatosporales</taxon>
        <taxon>Streptomycetaceae</taxon>
        <taxon>Streptomyces</taxon>
    </lineage>
</organism>
<dbReference type="Proteomes" id="UP000498740">
    <property type="component" value="Unassembled WGS sequence"/>
</dbReference>
<feature type="transmembrane region" description="Helical" evidence="1">
    <location>
        <begin position="12"/>
        <end position="32"/>
    </location>
</feature>
<name>A0A7J0CXM9_STRMI</name>
<comment type="caution">
    <text evidence="2">The sequence shown here is derived from an EMBL/GenBank/DDBJ whole genome shotgun (WGS) entry which is preliminary data.</text>
</comment>
<evidence type="ECO:0000313" key="3">
    <source>
        <dbReference type="Proteomes" id="UP000498740"/>
    </source>
</evidence>
<feature type="transmembrane region" description="Helical" evidence="1">
    <location>
        <begin position="38"/>
        <end position="59"/>
    </location>
</feature>
<dbReference type="RefSeq" id="WP_032758645.1">
    <property type="nucleotide sequence ID" value="NZ_BMUG01000004.1"/>
</dbReference>
<reference evidence="2 3" key="1">
    <citation type="submission" date="2020-05" db="EMBL/GenBank/DDBJ databases">
        <title>Whole genome shotgun sequence of Streptomyces microflavus NBRC 13062.</title>
        <authorList>
            <person name="Komaki H."/>
            <person name="Tamura T."/>
        </authorList>
    </citation>
    <scope>NUCLEOTIDE SEQUENCE [LARGE SCALE GENOMIC DNA]</scope>
    <source>
        <strain evidence="2 3">NBRC 13062</strain>
    </source>
</reference>
<keyword evidence="1" id="KW-1133">Transmembrane helix</keyword>
<gene>
    <name evidence="2" type="ORF">Smic_58470</name>
</gene>
<evidence type="ECO:0000313" key="2">
    <source>
        <dbReference type="EMBL" id="GFN07291.1"/>
    </source>
</evidence>
<keyword evidence="1" id="KW-0812">Transmembrane</keyword>
<sequence length="192" mass="20139">MAGPAAKGRSRARWTAAAVVLLMLSPGVAWLLVRAGLLPSGAVLIGGFILGGPVGLFLLPELDKEARLVSCSMSTVTARTLTGERTVDLRHISRVRLRTGFSYGRAFHTPVVRDRDGVRLALTSERSRRSLARAVHRIPAGAEGAPVVSAAARAALDIGPRGPLTAHTAGSLLLLIITITLYVVAVLRLAGV</sequence>
<dbReference type="AlphaFoldDB" id="A0A7J0CXM9"/>
<proteinExistence type="predicted"/>
<feature type="transmembrane region" description="Helical" evidence="1">
    <location>
        <begin position="171"/>
        <end position="190"/>
    </location>
</feature>
<accession>A0A7J0CXM9</accession>
<keyword evidence="1" id="KW-0472">Membrane</keyword>